<feature type="domain" description="HTH LytTR-type" evidence="5">
    <location>
        <begin position="132"/>
        <end position="202"/>
    </location>
</feature>
<gene>
    <name evidence="6" type="ORF">DXC51_26230</name>
</gene>
<keyword evidence="3" id="KW-0597">Phosphoprotein</keyword>
<keyword evidence="7" id="KW-1185">Reference proteome</keyword>
<protein>
    <recommendedName>
        <fullName evidence="1">Stage 0 sporulation protein A homolog</fullName>
    </recommendedName>
</protein>
<dbReference type="EMBL" id="QVLV01000031">
    <property type="protein sequence ID" value="RGE56046.1"/>
    <property type="molecule type" value="Genomic_DNA"/>
</dbReference>
<evidence type="ECO:0000256" key="1">
    <source>
        <dbReference type="ARBA" id="ARBA00018672"/>
    </source>
</evidence>
<organism evidence="6 7">
    <name type="scientific">Eisenbergiella massiliensis</name>
    <dbReference type="NCBI Taxonomy" id="1720294"/>
    <lineage>
        <taxon>Bacteria</taxon>
        <taxon>Bacillati</taxon>
        <taxon>Bacillota</taxon>
        <taxon>Clostridia</taxon>
        <taxon>Lachnospirales</taxon>
        <taxon>Lachnospiraceae</taxon>
        <taxon>Eisenbergiella</taxon>
    </lineage>
</organism>
<evidence type="ECO:0000256" key="2">
    <source>
        <dbReference type="ARBA" id="ARBA00024867"/>
    </source>
</evidence>
<dbReference type="GO" id="GO:0000156">
    <property type="term" value="F:phosphorelay response regulator activity"/>
    <property type="evidence" value="ECO:0007669"/>
    <property type="project" value="InterPro"/>
</dbReference>
<dbReference type="Proteomes" id="UP000260812">
    <property type="component" value="Unassembled WGS sequence"/>
</dbReference>
<dbReference type="PROSITE" id="PS50110">
    <property type="entry name" value="RESPONSE_REGULATORY"/>
    <property type="match status" value="1"/>
</dbReference>
<evidence type="ECO:0000313" key="7">
    <source>
        <dbReference type="Proteomes" id="UP000260812"/>
    </source>
</evidence>
<dbReference type="Gene3D" id="2.40.50.1020">
    <property type="entry name" value="LytTr DNA-binding domain"/>
    <property type="match status" value="1"/>
</dbReference>
<dbReference type="SMART" id="SM00448">
    <property type="entry name" value="REC"/>
    <property type="match status" value="1"/>
</dbReference>
<dbReference type="Gene3D" id="3.40.50.2300">
    <property type="match status" value="1"/>
</dbReference>
<dbReference type="GeneID" id="97990259"/>
<reference evidence="6" key="1">
    <citation type="submission" date="2018-08" db="EMBL/GenBank/DDBJ databases">
        <title>A genome reference for cultivated species of the human gut microbiota.</title>
        <authorList>
            <person name="Zou Y."/>
            <person name="Xue W."/>
            <person name="Luo G."/>
        </authorList>
    </citation>
    <scope>NUCLEOTIDE SEQUENCE [LARGE SCALE GENOMIC DNA]</scope>
    <source>
        <strain evidence="6">TF05-5AC</strain>
    </source>
</reference>
<feature type="domain" description="Response regulatory" evidence="4">
    <location>
        <begin position="2"/>
        <end position="120"/>
    </location>
</feature>
<dbReference type="InterPro" id="IPR011006">
    <property type="entry name" value="CheY-like_superfamily"/>
</dbReference>
<dbReference type="Pfam" id="PF00072">
    <property type="entry name" value="Response_reg"/>
    <property type="match status" value="1"/>
</dbReference>
<dbReference type="Pfam" id="PF04397">
    <property type="entry name" value="LytTR"/>
    <property type="match status" value="1"/>
</dbReference>
<dbReference type="InterPro" id="IPR046947">
    <property type="entry name" value="LytR-like"/>
</dbReference>
<dbReference type="InterPro" id="IPR007492">
    <property type="entry name" value="LytTR_DNA-bd_dom"/>
</dbReference>
<evidence type="ECO:0000259" key="5">
    <source>
        <dbReference type="PROSITE" id="PS50930"/>
    </source>
</evidence>
<accession>A0A3E3HW43</accession>
<dbReference type="PANTHER" id="PTHR37299:SF1">
    <property type="entry name" value="STAGE 0 SPORULATION PROTEIN A HOMOLOG"/>
    <property type="match status" value="1"/>
</dbReference>
<dbReference type="InterPro" id="IPR001789">
    <property type="entry name" value="Sig_transdc_resp-reg_receiver"/>
</dbReference>
<dbReference type="SMART" id="SM00850">
    <property type="entry name" value="LytTR"/>
    <property type="match status" value="1"/>
</dbReference>
<name>A0A3E3HW43_9FIRM</name>
<dbReference type="RefSeq" id="WP_117545730.1">
    <property type="nucleotide sequence ID" value="NZ_QVLV01000031.1"/>
</dbReference>
<comment type="function">
    <text evidence="2">May play the central regulatory role in sporulation. It may be an element of the effector pathway responsible for the activation of sporulation genes in response to nutritional stress. Spo0A may act in concert with spo0H (a sigma factor) to control the expression of some genes that are critical to the sporulation process.</text>
</comment>
<keyword evidence="6" id="KW-0238">DNA-binding</keyword>
<evidence type="ECO:0000259" key="4">
    <source>
        <dbReference type="PROSITE" id="PS50110"/>
    </source>
</evidence>
<dbReference type="PROSITE" id="PS50930">
    <property type="entry name" value="HTH_LYTTR"/>
    <property type="match status" value="1"/>
</dbReference>
<dbReference type="SUPFAM" id="SSF52172">
    <property type="entry name" value="CheY-like"/>
    <property type="match status" value="1"/>
</dbReference>
<dbReference type="GO" id="GO:0003677">
    <property type="term" value="F:DNA binding"/>
    <property type="evidence" value="ECO:0007669"/>
    <property type="project" value="UniProtKB-KW"/>
</dbReference>
<dbReference type="PANTHER" id="PTHR37299">
    <property type="entry name" value="TRANSCRIPTIONAL REGULATOR-RELATED"/>
    <property type="match status" value="1"/>
</dbReference>
<sequence>MLIAVCEDQKNDRQLLLEYLNTELERLRICAEILSYESGEALLAAAQKLSFQIYFLDIFMVKTNGVDTARALRARGTEAAIVFVTSSRDYFAEGFEVGAVHYLVKPYKKTDVRTAMERCIKQMGKAERYIEIVVNREKRRILLSELIWAESNDKVCWLHLKSEDVRSYIHLDELQQLLSDPRFLRCHRSFLINMDLVNRVDKNFFYTIDDAEIPMRQAERTRMRENYESYLFEKMRRRD</sequence>
<dbReference type="AlphaFoldDB" id="A0A3E3HW43"/>
<evidence type="ECO:0000313" key="6">
    <source>
        <dbReference type="EMBL" id="RGE56046.1"/>
    </source>
</evidence>
<evidence type="ECO:0000256" key="3">
    <source>
        <dbReference type="PROSITE-ProRule" id="PRU00169"/>
    </source>
</evidence>
<feature type="modified residue" description="4-aspartylphosphate" evidence="3">
    <location>
        <position position="57"/>
    </location>
</feature>
<comment type="caution">
    <text evidence="6">The sequence shown here is derived from an EMBL/GenBank/DDBJ whole genome shotgun (WGS) entry which is preliminary data.</text>
</comment>
<proteinExistence type="predicted"/>